<evidence type="ECO:0000256" key="6">
    <source>
        <dbReference type="HAMAP-Rule" id="MF_00227"/>
    </source>
</evidence>
<dbReference type="RefSeq" id="WP_307904389.1">
    <property type="nucleotide sequence ID" value="NZ_AP027059.1"/>
</dbReference>
<evidence type="ECO:0000256" key="4">
    <source>
        <dbReference type="ARBA" id="ARBA00022801"/>
    </source>
</evidence>
<keyword evidence="9" id="KW-1185">Reference proteome</keyword>
<dbReference type="EMBL" id="AP027059">
    <property type="protein sequence ID" value="BDU51499.1"/>
    <property type="molecule type" value="Genomic_DNA"/>
</dbReference>
<dbReference type="GO" id="GO:0000049">
    <property type="term" value="F:tRNA binding"/>
    <property type="evidence" value="ECO:0007669"/>
    <property type="project" value="UniProtKB-UniRule"/>
</dbReference>
<dbReference type="HAMAP" id="MF_00227">
    <property type="entry name" value="RNase_P"/>
    <property type="match status" value="1"/>
</dbReference>
<evidence type="ECO:0000313" key="8">
    <source>
        <dbReference type="EMBL" id="BDU51499.1"/>
    </source>
</evidence>
<dbReference type="Pfam" id="PF00825">
    <property type="entry name" value="Ribonuclease_P"/>
    <property type="match status" value="1"/>
</dbReference>
<evidence type="ECO:0000256" key="5">
    <source>
        <dbReference type="ARBA" id="ARBA00022884"/>
    </source>
</evidence>
<keyword evidence="2 6" id="KW-0540">Nuclease</keyword>
<dbReference type="SUPFAM" id="SSF54211">
    <property type="entry name" value="Ribosomal protein S5 domain 2-like"/>
    <property type="match status" value="1"/>
</dbReference>
<comment type="catalytic activity">
    <reaction evidence="6">
        <text>Endonucleolytic cleavage of RNA, removing 5'-extranucleotides from tRNA precursor.</text>
        <dbReference type="EC" id="3.1.26.5"/>
    </reaction>
</comment>
<dbReference type="KEGG" id="haby:HLVA_20680"/>
<dbReference type="GO" id="GO:0001682">
    <property type="term" value="P:tRNA 5'-leader removal"/>
    <property type="evidence" value="ECO:0007669"/>
    <property type="project" value="UniProtKB-UniRule"/>
</dbReference>
<dbReference type="InterPro" id="IPR000100">
    <property type="entry name" value="RNase_P"/>
</dbReference>
<evidence type="ECO:0000256" key="1">
    <source>
        <dbReference type="ARBA" id="ARBA00022694"/>
    </source>
</evidence>
<dbReference type="GO" id="GO:0042781">
    <property type="term" value="F:3'-tRNA processing endoribonuclease activity"/>
    <property type="evidence" value="ECO:0007669"/>
    <property type="project" value="TreeGrafter"/>
</dbReference>
<evidence type="ECO:0000256" key="7">
    <source>
        <dbReference type="NCBIfam" id="TIGR00188"/>
    </source>
</evidence>
<evidence type="ECO:0000256" key="3">
    <source>
        <dbReference type="ARBA" id="ARBA00022759"/>
    </source>
</evidence>
<reference evidence="8 9" key="1">
    <citation type="submission" date="2022-11" db="EMBL/GenBank/DDBJ databases">
        <title>Haliovirga abyssi gen. nov., sp. nov., a mesophilic fermentative bacterium isolated from the Iheya North hydrothermal field and the proposal of Haliovirgaceae fam. nov.</title>
        <authorList>
            <person name="Miyazaki U."/>
            <person name="Tame A."/>
            <person name="Miyazaki J."/>
            <person name="Takai K."/>
            <person name="Sawayama S."/>
            <person name="Kitajima M."/>
            <person name="Okamoto A."/>
            <person name="Nakagawa S."/>
        </authorList>
    </citation>
    <scope>NUCLEOTIDE SEQUENCE [LARGE SCALE GENOMIC DNA]</scope>
    <source>
        <strain evidence="8 9">IC12</strain>
    </source>
</reference>
<comment type="subunit">
    <text evidence="6">Consists of a catalytic RNA component (M1 or rnpB) and a protein subunit.</text>
</comment>
<keyword evidence="5 6" id="KW-0694">RNA-binding</keyword>
<dbReference type="GO" id="GO:0030677">
    <property type="term" value="C:ribonuclease P complex"/>
    <property type="evidence" value="ECO:0007669"/>
    <property type="project" value="TreeGrafter"/>
</dbReference>
<evidence type="ECO:0000256" key="2">
    <source>
        <dbReference type="ARBA" id="ARBA00022722"/>
    </source>
</evidence>
<dbReference type="Gene3D" id="3.30.230.10">
    <property type="match status" value="1"/>
</dbReference>
<evidence type="ECO:0000313" key="9">
    <source>
        <dbReference type="Proteomes" id="UP001321582"/>
    </source>
</evidence>
<dbReference type="PANTHER" id="PTHR33992">
    <property type="entry name" value="RIBONUCLEASE P PROTEIN COMPONENT"/>
    <property type="match status" value="1"/>
</dbReference>
<gene>
    <name evidence="6 8" type="primary">rnpA</name>
    <name evidence="8" type="ORF">HLVA_20680</name>
</gene>
<proteinExistence type="inferred from homology"/>
<dbReference type="NCBIfam" id="TIGR00188">
    <property type="entry name" value="rnpA"/>
    <property type="match status" value="1"/>
</dbReference>
<dbReference type="InterPro" id="IPR020568">
    <property type="entry name" value="Ribosomal_Su5_D2-typ_SF"/>
</dbReference>
<comment type="function">
    <text evidence="6">RNaseP catalyzes the removal of the 5'-leader sequence from pre-tRNA to produce the mature 5'-terminus. It can also cleave other RNA substrates such as 4.5S RNA. The protein component plays an auxiliary but essential role in vivo by binding to the 5'-leader sequence and broadening the substrate specificity of the ribozyme.</text>
</comment>
<sequence length="111" mass="13462">MIHLINIKQFTKVYNDGVKFFSKNFLIYFYRNDYNENRLGFVTSKKVGNAVKRNRIRRLFRETYRLNENIFPKGYDIVFIAKRNFGRDIKTVNYNILSKEVIKLLKRVDIK</sequence>
<protein>
    <recommendedName>
        <fullName evidence="6 7">Ribonuclease P protein component</fullName>
        <shortName evidence="6">RNase P protein</shortName>
        <shortName evidence="6">RNaseP protein</shortName>
        <ecNumber evidence="6 7">3.1.26.5</ecNumber>
    </recommendedName>
    <alternativeName>
        <fullName evidence="6">Protein C5</fullName>
    </alternativeName>
</protein>
<keyword evidence="4 6" id="KW-0378">Hydrolase</keyword>
<dbReference type="AlphaFoldDB" id="A0AAU9D694"/>
<dbReference type="Proteomes" id="UP001321582">
    <property type="component" value="Chromosome"/>
</dbReference>
<comment type="similarity">
    <text evidence="6">Belongs to the RnpA family.</text>
</comment>
<name>A0AAU9D694_9FUSO</name>
<accession>A0AAU9D694</accession>
<keyword evidence="1 6" id="KW-0819">tRNA processing</keyword>
<organism evidence="8 9">
    <name type="scientific">Haliovirga abyssi</name>
    <dbReference type="NCBI Taxonomy" id="2996794"/>
    <lineage>
        <taxon>Bacteria</taxon>
        <taxon>Fusobacteriati</taxon>
        <taxon>Fusobacteriota</taxon>
        <taxon>Fusobacteriia</taxon>
        <taxon>Fusobacteriales</taxon>
        <taxon>Haliovirgaceae</taxon>
        <taxon>Haliovirga</taxon>
    </lineage>
</organism>
<dbReference type="EC" id="3.1.26.5" evidence="6 7"/>
<dbReference type="PANTHER" id="PTHR33992:SF1">
    <property type="entry name" value="RIBONUCLEASE P PROTEIN COMPONENT"/>
    <property type="match status" value="1"/>
</dbReference>
<dbReference type="GO" id="GO:0004526">
    <property type="term" value="F:ribonuclease P activity"/>
    <property type="evidence" value="ECO:0007669"/>
    <property type="project" value="UniProtKB-UniRule"/>
</dbReference>
<keyword evidence="3 6" id="KW-0255">Endonuclease</keyword>
<dbReference type="InterPro" id="IPR014721">
    <property type="entry name" value="Ribsml_uS5_D2-typ_fold_subgr"/>
</dbReference>